<comment type="caution">
    <text evidence="1">The sequence shown here is derived from an EMBL/GenBank/DDBJ whole genome shotgun (WGS) entry which is preliminary data.</text>
</comment>
<evidence type="ECO:0000313" key="1">
    <source>
        <dbReference type="EMBL" id="KAL0350341.1"/>
    </source>
</evidence>
<dbReference type="EMBL" id="JACGWJ010000018">
    <property type="protein sequence ID" value="KAL0350341.1"/>
    <property type="molecule type" value="Genomic_DNA"/>
</dbReference>
<gene>
    <name evidence="1" type="ORF">Sradi_4183300</name>
</gene>
<accession>A0AAW2P4B0</accession>
<reference evidence="1" key="2">
    <citation type="journal article" date="2024" name="Plant">
        <title>Genomic evolution and insights into agronomic trait innovations of Sesamum species.</title>
        <authorList>
            <person name="Miao H."/>
            <person name="Wang L."/>
            <person name="Qu L."/>
            <person name="Liu H."/>
            <person name="Sun Y."/>
            <person name="Le M."/>
            <person name="Wang Q."/>
            <person name="Wei S."/>
            <person name="Zheng Y."/>
            <person name="Lin W."/>
            <person name="Duan Y."/>
            <person name="Cao H."/>
            <person name="Xiong S."/>
            <person name="Wang X."/>
            <person name="Wei L."/>
            <person name="Li C."/>
            <person name="Ma Q."/>
            <person name="Ju M."/>
            <person name="Zhao R."/>
            <person name="Li G."/>
            <person name="Mu C."/>
            <person name="Tian Q."/>
            <person name="Mei H."/>
            <person name="Zhang T."/>
            <person name="Gao T."/>
            <person name="Zhang H."/>
        </authorList>
    </citation>
    <scope>NUCLEOTIDE SEQUENCE</scope>
    <source>
        <strain evidence="1">G02</strain>
    </source>
</reference>
<proteinExistence type="predicted"/>
<dbReference type="PANTHER" id="PTHR31300:SF9">
    <property type="entry name" value="SPINDLE ASSEMBLY ABNORMAL PROTEIN (DUF620)"/>
    <property type="match status" value="1"/>
</dbReference>
<name>A0AAW2P4B0_SESRA</name>
<sequence>MQGQRNKQKLVMRKMCPNFDREDFLETVLDVPIPEEMFSGLGNSVALRWQAMAAWMKAQTTDKLASPIVASRYNEMSFLLYIVGSPLLPFQVQVDRFNQRAVKHSSIVSTAHSHPSSSLDRFHNLLTWAVFFFPRDEMNCRNFSVVTLYFEEASTAKYIVQQYIAATGGQPPLNALNSMCVIGQTKINSSEFHQGDENVKVRSKDEAGGFVIWQKNPDFWCLELQISGCKVIAGSNGKISWRQSSNQQRPICRGPPRPLRRFLQGLDPRATANLFIDAVCIGEKIINDEDCFILKLDASQSTLEAQSGPKFEIIHHTIWGYFSQRSGLLVKFEDSRLLSVKTNKEDGDVFWETSSESVIEDYKYVDGVNIAHGGKTFFTVFRYGEHSANHKRELQESWKIEEVDFNIQGLKPEFFMPPTEFHKK</sequence>
<dbReference type="Pfam" id="PF04788">
    <property type="entry name" value="DUF620"/>
    <property type="match status" value="1"/>
</dbReference>
<dbReference type="PANTHER" id="PTHR31300">
    <property type="entry name" value="LIPASE"/>
    <property type="match status" value="1"/>
</dbReference>
<dbReference type="InterPro" id="IPR006873">
    <property type="entry name" value="DUF620"/>
</dbReference>
<protein>
    <submittedName>
        <fullName evidence="1">Uncharacterized protein</fullName>
    </submittedName>
</protein>
<reference evidence="1" key="1">
    <citation type="submission" date="2020-06" db="EMBL/GenBank/DDBJ databases">
        <authorList>
            <person name="Li T."/>
            <person name="Hu X."/>
            <person name="Zhang T."/>
            <person name="Song X."/>
            <person name="Zhang H."/>
            <person name="Dai N."/>
            <person name="Sheng W."/>
            <person name="Hou X."/>
            <person name="Wei L."/>
        </authorList>
    </citation>
    <scope>NUCLEOTIDE SEQUENCE</scope>
    <source>
        <strain evidence="1">G02</strain>
        <tissue evidence="1">Leaf</tissue>
    </source>
</reference>
<dbReference type="AlphaFoldDB" id="A0AAW2P4B0"/>
<organism evidence="1">
    <name type="scientific">Sesamum radiatum</name>
    <name type="common">Black benniseed</name>
    <dbReference type="NCBI Taxonomy" id="300843"/>
    <lineage>
        <taxon>Eukaryota</taxon>
        <taxon>Viridiplantae</taxon>
        <taxon>Streptophyta</taxon>
        <taxon>Embryophyta</taxon>
        <taxon>Tracheophyta</taxon>
        <taxon>Spermatophyta</taxon>
        <taxon>Magnoliopsida</taxon>
        <taxon>eudicotyledons</taxon>
        <taxon>Gunneridae</taxon>
        <taxon>Pentapetalae</taxon>
        <taxon>asterids</taxon>
        <taxon>lamiids</taxon>
        <taxon>Lamiales</taxon>
        <taxon>Pedaliaceae</taxon>
        <taxon>Sesamum</taxon>
    </lineage>
</organism>